<keyword evidence="1" id="KW-0677">Repeat</keyword>
<dbReference type="EMBL" id="MIKF01000008">
    <property type="protein sequence ID" value="RTE84313.1"/>
    <property type="molecule type" value="Genomic_DNA"/>
</dbReference>
<accession>A0A430M8N4</accession>
<dbReference type="PANTHER" id="PTHR10039">
    <property type="entry name" value="AMELOGENIN"/>
    <property type="match status" value="1"/>
</dbReference>
<dbReference type="Proteomes" id="UP000287124">
    <property type="component" value="Unassembled WGS sequence"/>
</dbReference>
<feature type="domain" description="Nephrocystin 3-like N-terminal" evidence="2">
    <location>
        <begin position="272"/>
        <end position="446"/>
    </location>
</feature>
<reference evidence="3 4" key="1">
    <citation type="submission" date="2017-06" db="EMBL/GenBank/DDBJ databases">
        <title>Comparative genomic analysis of Ambrosia Fusariam Clade fungi.</title>
        <authorList>
            <person name="Stajich J.E."/>
            <person name="Carrillo J."/>
            <person name="Kijimoto T."/>
            <person name="Eskalen A."/>
            <person name="O'Donnell K."/>
            <person name="Kasson M."/>
        </authorList>
    </citation>
    <scope>NUCLEOTIDE SEQUENCE [LARGE SCALE GENOMIC DNA]</scope>
    <source>
        <strain evidence="3 4">UCR1854</strain>
    </source>
</reference>
<keyword evidence="4" id="KW-1185">Reference proteome</keyword>
<gene>
    <name evidence="3" type="ORF">BHE90_001140</name>
</gene>
<dbReference type="Pfam" id="PF24883">
    <property type="entry name" value="NPHP3_N"/>
    <property type="match status" value="1"/>
</dbReference>
<organism evidence="3 4">
    <name type="scientific">Fusarium euwallaceae</name>
    <dbReference type="NCBI Taxonomy" id="1147111"/>
    <lineage>
        <taxon>Eukaryota</taxon>
        <taxon>Fungi</taxon>
        <taxon>Dikarya</taxon>
        <taxon>Ascomycota</taxon>
        <taxon>Pezizomycotina</taxon>
        <taxon>Sordariomycetes</taxon>
        <taxon>Hypocreomycetidae</taxon>
        <taxon>Hypocreales</taxon>
        <taxon>Nectriaceae</taxon>
        <taxon>Fusarium</taxon>
        <taxon>Fusarium solani species complex</taxon>
    </lineage>
</organism>
<evidence type="ECO:0000256" key="1">
    <source>
        <dbReference type="ARBA" id="ARBA00022737"/>
    </source>
</evidence>
<dbReference type="SUPFAM" id="SSF52540">
    <property type="entry name" value="P-loop containing nucleoside triphosphate hydrolases"/>
    <property type="match status" value="1"/>
</dbReference>
<sequence length="986" mass="112031">MDPVSAIGLASAIVSFVEIGVNLLRGAKEIRDSANDSLEKNESREVIVEEMKQVAAKLKTPEPGKIPPEQQKLCHLADKCNDLSQRILELLNKIKPKNNKPLSVYRAAYHAWRKEDEIEMLEKSLADCRSQLALSLTHLASKNSAEYSKRILAMVHEDSSKLEQLQAHIKQLNQGVEAQVIGNKALEQLRLVLGMHDEALSVIYKDRILRSLQFEDMHRRDDGVRDPYENTFKWILEDDDGVVPEERPWLSPEARENHHQDRMKRLSRNMLFDWLYSGSGIFHISGKLGSGKSTLMKFLSTHPRTRAEIEKWSGHRTLLLASFFFWKPGSELQKSLEGLFRSLLCDILTACPDLIPDTLPEYWCLAEKSPWQIRTKFNISASTIKSALQKVISDERLYQDHRFCFFIDGLDEFEGTDGQDPTYLATLLNNWVNDSHGCLKLYVSSREHNVFMNAFPKDQRLRLHELTRFDMREYVAGLLQEVQSENLSEDFRNSLVTSIPEKADGIFLWTIIVVKTIRRKVEDGEPEESLMKLLESLPHGLNSVLRHLLEDLDADNRRRLYQTMAMLRVAKANKLPFSLVAFSFLDDYEKDAQFSTKGNNISAEKTKTGAQRRLRGACGGLIEIEEPKARQPAWSHLWGRLEYTHRSVPEMFSEGTLKREMDVALEGFDAIDAISHLTFAAAQFLKDTCIFTSQGVCAGLVRMRLENEIEEAPYPFLEHIASWFKSNSLQPKPGDRIYLATDTFSTCILGAATSNEPVARNRGMCYQGNVLCLAAYLGRLNYVEWKIQQHTPEATNSSLDLALLSHIIIHKPRRNHWTLDFLFDSGLLTDSTAISYVDVHLTSCRVQAGKLTTWQRFLIFEFLEWALANSLEGGNDRAGLLIQRFLEHGASRDFCFVAGHMEPDQKLSITLILEGTEVILTPPYEGDSFSLSRGLVEVLGEARGADTCTFRDWIQASDYPNKDHILELFGDDGKGLTVTSDGEVQV</sequence>
<evidence type="ECO:0000313" key="4">
    <source>
        <dbReference type="Proteomes" id="UP000287124"/>
    </source>
</evidence>
<protein>
    <recommendedName>
        <fullName evidence="2">Nephrocystin 3-like N-terminal domain-containing protein</fullName>
    </recommendedName>
</protein>
<evidence type="ECO:0000313" key="3">
    <source>
        <dbReference type="EMBL" id="RTE84313.1"/>
    </source>
</evidence>
<evidence type="ECO:0000259" key="2">
    <source>
        <dbReference type="Pfam" id="PF24883"/>
    </source>
</evidence>
<name>A0A430M8N4_9HYPO</name>
<dbReference type="PANTHER" id="PTHR10039:SF5">
    <property type="entry name" value="NACHT DOMAIN-CONTAINING PROTEIN"/>
    <property type="match status" value="1"/>
</dbReference>
<dbReference type="Gene3D" id="3.40.50.300">
    <property type="entry name" value="P-loop containing nucleotide triphosphate hydrolases"/>
    <property type="match status" value="1"/>
</dbReference>
<dbReference type="InterPro" id="IPR027417">
    <property type="entry name" value="P-loop_NTPase"/>
</dbReference>
<comment type="caution">
    <text evidence="3">The sequence shown here is derived from an EMBL/GenBank/DDBJ whole genome shotgun (WGS) entry which is preliminary data.</text>
</comment>
<dbReference type="InterPro" id="IPR056884">
    <property type="entry name" value="NPHP3-like_N"/>
</dbReference>
<dbReference type="AlphaFoldDB" id="A0A430M8N4"/>
<proteinExistence type="predicted"/>